<proteinExistence type="predicted"/>
<dbReference type="RefSeq" id="XP_040734721.1">
    <property type="nucleotide sequence ID" value="XM_040878779.1"/>
</dbReference>
<dbReference type="AlphaFoldDB" id="A0A364L318"/>
<dbReference type="GeneID" id="63795433"/>
<feature type="domain" description="O-methyltransferase C-terminal" evidence="4">
    <location>
        <begin position="266"/>
        <end position="416"/>
    </location>
</feature>
<gene>
    <name evidence="5" type="ORF">BHQ10_006217</name>
</gene>
<accession>A0A364L318</accession>
<keyword evidence="1" id="KW-0489">Methyltransferase</keyword>
<evidence type="ECO:0000256" key="1">
    <source>
        <dbReference type="ARBA" id="ARBA00022603"/>
    </source>
</evidence>
<dbReference type="STRING" id="1196081.A0A364L318"/>
<dbReference type="PANTHER" id="PTHR43712:SF12">
    <property type="entry name" value="STERIGMATOCYSTIN 8-O-METHYLTRANSFERASE"/>
    <property type="match status" value="1"/>
</dbReference>
<evidence type="ECO:0000313" key="6">
    <source>
        <dbReference type="Proteomes" id="UP000249363"/>
    </source>
</evidence>
<dbReference type="Gene3D" id="3.40.50.150">
    <property type="entry name" value="Vaccinia Virus protein VP39"/>
    <property type="match status" value="1"/>
</dbReference>
<name>A0A364L318_TALAM</name>
<dbReference type="InterPro" id="IPR001077">
    <property type="entry name" value="COMT_C"/>
</dbReference>
<dbReference type="OrthoDB" id="4220692at2759"/>
<evidence type="ECO:0000313" key="5">
    <source>
        <dbReference type="EMBL" id="RAO70205.1"/>
    </source>
</evidence>
<dbReference type="SUPFAM" id="SSF46785">
    <property type="entry name" value="Winged helix' DNA-binding domain"/>
    <property type="match status" value="1"/>
</dbReference>
<sequence length="441" mass="49079">MAQPSPNFESLAATISESSNAITSFLKSKNLPTPSFDENGPPDIPKDPEVQGARLQLLGALTDMLHLAMGPAFYSLFSPVWNNHDQMTIDVLNQFDFFLAVPLGGSATYSEISRATNLPESVVRRILRHAFTMRLFAATEPGSEFVKHTATTAYLAKTPAMRSMIAHQTEETRAGSLHFAESLRKYSAGKPNLSEEILESGFSIADIDRTGHPVDYWAYAKVTPEGKPEGFREKRFAEAMQAAAGGSSAPTELLRDNFDWGSLGGGTVIDVGGSSGHDAVLLAKAFPKISFIVQDRPELEPAFRSYVPQELSSQITFQPHNFFNPQTEQADVYILKRILHDWPDKYVVQILKNLTHKLKPSSRILLFESMFPDAAVQSQLPPTMLRMLGAIDLQMITLFNSLERSYEQWQEVIKRADDRFEVRLIASTPDSLRGILEIRLT</sequence>
<dbReference type="Gene3D" id="1.10.10.10">
    <property type="entry name" value="Winged helix-like DNA-binding domain superfamily/Winged helix DNA-binding domain"/>
    <property type="match status" value="1"/>
</dbReference>
<dbReference type="InterPro" id="IPR016461">
    <property type="entry name" value="COMT-like"/>
</dbReference>
<evidence type="ECO:0000256" key="3">
    <source>
        <dbReference type="ARBA" id="ARBA00022691"/>
    </source>
</evidence>
<dbReference type="GO" id="GO:0008171">
    <property type="term" value="F:O-methyltransferase activity"/>
    <property type="evidence" value="ECO:0007669"/>
    <property type="project" value="InterPro"/>
</dbReference>
<dbReference type="Pfam" id="PF00891">
    <property type="entry name" value="Methyltransf_2"/>
    <property type="match status" value="1"/>
</dbReference>
<keyword evidence="6" id="KW-1185">Reference proteome</keyword>
<dbReference type="InterPro" id="IPR029063">
    <property type="entry name" value="SAM-dependent_MTases_sf"/>
</dbReference>
<dbReference type="GO" id="GO:0032259">
    <property type="term" value="P:methylation"/>
    <property type="evidence" value="ECO:0007669"/>
    <property type="project" value="UniProtKB-KW"/>
</dbReference>
<comment type="caution">
    <text evidence="5">The sequence shown here is derived from an EMBL/GenBank/DDBJ whole genome shotgun (WGS) entry which is preliminary data.</text>
</comment>
<protein>
    <recommendedName>
        <fullName evidence="4">O-methyltransferase C-terminal domain-containing protein</fullName>
    </recommendedName>
</protein>
<dbReference type="PROSITE" id="PS51683">
    <property type="entry name" value="SAM_OMT_II"/>
    <property type="match status" value="1"/>
</dbReference>
<dbReference type="PANTHER" id="PTHR43712">
    <property type="entry name" value="PUTATIVE (AFU_ORTHOLOGUE AFUA_4G14580)-RELATED"/>
    <property type="match status" value="1"/>
</dbReference>
<dbReference type="Proteomes" id="UP000249363">
    <property type="component" value="Unassembled WGS sequence"/>
</dbReference>
<evidence type="ECO:0000259" key="4">
    <source>
        <dbReference type="Pfam" id="PF00891"/>
    </source>
</evidence>
<reference evidence="5 6" key="1">
    <citation type="journal article" date="2017" name="Biotechnol. Biofuels">
        <title>Differential beta-glucosidase expression as a function of carbon source availability in Talaromyces amestolkiae: a genomic and proteomic approach.</title>
        <authorList>
            <person name="de Eugenio L.I."/>
            <person name="Mendez-Liter J.A."/>
            <person name="Nieto-Dominguez M."/>
            <person name="Alonso L."/>
            <person name="Gil-Munoz J."/>
            <person name="Barriuso J."/>
            <person name="Prieto A."/>
            <person name="Martinez M.J."/>
        </authorList>
    </citation>
    <scope>NUCLEOTIDE SEQUENCE [LARGE SCALE GENOMIC DNA]</scope>
    <source>
        <strain evidence="5 6">CIB</strain>
    </source>
</reference>
<dbReference type="InterPro" id="IPR036390">
    <property type="entry name" value="WH_DNA-bd_sf"/>
</dbReference>
<keyword evidence="2" id="KW-0808">Transferase</keyword>
<evidence type="ECO:0000256" key="2">
    <source>
        <dbReference type="ARBA" id="ARBA00022679"/>
    </source>
</evidence>
<dbReference type="SUPFAM" id="SSF53335">
    <property type="entry name" value="S-adenosyl-L-methionine-dependent methyltransferases"/>
    <property type="match status" value="1"/>
</dbReference>
<organism evidence="5 6">
    <name type="scientific">Talaromyces amestolkiae</name>
    <dbReference type="NCBI Taxonomy" id="1196081"/>
    <lineage>
        <taxon>Eukaryota</taxon>
        <taxon>Fungi</taxon>
        <taxon>Dikarya</taxon>
        <taxon>Ascomycota</taxon>
        <taxon>Pezizomycotina</taxon>
        <taxon>Eurotiomycetes</taxon>
        <taxon>Eurotiomycetidae</taxon>
        <taxon>Eurotiales</taxon>
        <taxon>Trichocomaceae</taxon>
        <taxon>Talaromyces</taxon>
        <taxon>Talaromyces sect. Talaromyces</taxon>
    </lineage>
</organism>
<keyword evidence="3" id="KW-0949">S-adenosyl-L-methionine</keyword>
<dbReference type="EMBL" id="MIKG01000011">
    <property type="protein sequence ID" value="RAO70205.1"/>
    <property type="molecule type" value="Genomic_DNA"/>
</dbReference>
<dbReference type="InterPro" id="IPR036388">
    <property type="entry name" value="WH-like_DNA-bd_sf"/>
</dbReference>